<evidence type="ECO:0000256" key="3">
    <source>
        <dbReference type="ARBA" id="ARBA00022989"/>
    </source>
</evidence>
<proteinExistence type="predicted"/>
<feature type="transmembrane region" description="Helical" evidence="8">
    <location>
        <begin position="123"/>
        <end position="145"/>
    </location>
</feature>
<dbReference type="Proteomes" id="UP000678393">
    <property type="component" value="Unassembled WGS sequence"/>
</dbReference>
<dbReference type="GO" id="GO:0005886">
    <property type="term" value="C:plasma membrane"/>
    <property type="evidence" value="ECO:0007669"/>
    <property type="project" value="TreeGrafter"/>
</dbReference>
<dbReference type="EMBL" id="CAJHNH020000521">
    <property type="protein sequence ID" value="CAG5118254.1"/>
    <property type="molecule type" value="Genomic_DNA"/>
</dbReference>
<keyword evidence="11" id="KW-1185">Reference proteome</keyword>
<feature type="transmembrane region" description="Helical" evidence="8">
    <location>
        <begin position="210"/>
        <end position="239"/>
    </location>
</feature>
<keyword evidence="4" id="KW-0297">G-protein coupled receptor</keyword>
<keyword evidence="7" id="KW-0807">Transducer</keyword>
<dbReference type="AlphaFoldDB" id="A0A8S3YMP9"/>
<sequence length="338" mass="38123">MTASANETDFLTCDCTKYANITTSANHYIFYILEILTNCIVINLICVFGIVGNSINILVLCKHGFQETTNIILVALAASDLLFCIILPMTRLKCIVSQFDPGFAVTLNTFVTVYLLMPKYVCYATSLCYVTVIAVERLVAVFFPFKVSRIFNRALVKTIVVSVPNVAIVALIPTFLALTFSWIFYADLDQTLAVVRYTKFYLDHKDFLDYYAWVGLNYFFCVSSIVITSVCCIAIGIKLHQAAVKRETMTLRSSGYDVRVVRMLVTICVVFLVVTIPNVGLFSYFVPNFIFTSTLHKLIDNFCAILYAINSSANFLVYVTMSKKFARTYKSLLCAYKY</sequence>
<keyword evidence="5 8" id="KW-0472">Membrane</keyword>
<name>A0A8S3YMP9_9EUPU</name>
<evidence type="ECO:0000313" key="11">
    <source>
        <dbReference type="Proteomes" id="UP000678393"/>
    </source>
</evidence>
<protein>
    <recommendedName>
        <fullName evidence="9">G-protein coupled receptors family 1 profile domain-containing protein</fullName>
    </recommendedName>
</protein>
<evidence type="ECO:0000259" key="9">
    <source>
        <dbReference type="PROSITE" id="PS50262"/>
    </source>
</evidence>
<keyword evidence="2 8" id="KW-0812">Transmembrane</keyword>
<feature type="transmembrane region" description="Helical" evidence="8">
    <location>
        <begin position="166"/>
        <end position="185"/>
    </location>
</feature>
<evidence type="ECO:0000256" key="2">
    <source>
        <dbReference type="ARBA" id="ARBA00022692"/>
    </source>
</evidence>
<evidence type="ECO:0000256" key="6">
    <source>
        <dbReference type="ARBA" id="ARBA00023170"/>
    </source>
</evidence>
<dbReference type="GO" id="GO:0004930">
    <property type="term" value="F:G protein-coupled receptor activity"/>
    <property type="evidence" value="ECO:0007669"/>
    <property type="project" value="UniProtKB-KW"/>
</dbReference>
<dbReference type="PANTHER" id="PTHR24243:SF208">
    <property type="entry name" value="PYROKININ-1 RECEPTOR"/>
    <property type="match status" value="1"/>
</dbReference>
<dbReference type="PANTHER" id="PTHR24243">
    <property type="entry name" value="G-PROTEIN COUPLED RECEPTOR"/>
    <property type="match status" value="1"/>
</dbReference>
<evidence type="ECO:0000256" key="1">
    <source>
        <dbReference type="ARBA" id="ARBA00004141"/>
    </source>
</evidence>
<comment type="caution">
    <text evidence="10">The sequence shown here is derived from an EMBL/GenBank/DDBJ whole genome shotgun (WGS) entry which is preliminary data.</text>
</comment>
<organism evidence="10 11">
    <name type="scientific">Candidula unifasciata</name>
    <dbReference type="NCBI Taxonomy" id="100452"/>
    <lineage>
        <taxon>Eukaryota</taxon>
        <taxon>Metazoa</taxon>
        <taxon>Spiralia</taxon>
        <taxon>Lophotrochozoa</taxon>
        <taxon>Mollusca</taxon>
        <taxon>Gastropoda</taxon>
        <taxon>Heterobranchia</taxon>
        <taxon>Euthyneura</taxon>
        <taxon>Panpulmonata</taxon>
        <taxon>Eupulmonata</taxon>
        <taxon>Stylommatophora</taxon>
        <taxon>Helicina</taxon>
        <taxon>Helicoidea</taxon>
        <taxon>Geomitridae</taxon>
        <taxon>Candidula</taxon>
    </lineage>
</organism>
<evidence type="ECO:0000256" key="4">
    <source>
        <dbReference type="ARBA" id="ARBA00023040"/>
    </source>
</evidence>
<dbReference type="PRINTS" id="PR00237">
    <property type="entry name" value="GPCRRHODOPSN"/>
</dbReference>
<dbReference type="Pfam" id="PF00001">
    <property type="entry name" value="7tm_1"/>
    <property type="match status" value="1"/>
</dbReference>
<gene>
    <name evidence="10" type="ORF">CUNI_LOCUS3812</name>
</gene>
<accession>A0A8S3YMP9</accession>
<feature type="transmembrane region" description="Helical" evidence="8">
    <location>
        <begin position="71"/>
        <end position="89"/>
    </location>
</feature>
<dbReference type="OrthoDB" id="6276488at2759"/>
<feature type="transmembrane region" description="Helical" evidence="8">
    <location>
        <begin position="101"/>
        <end position="117"/>
    </location>
</feature>
<evidence type="ECO:0000313" key="10">
    <source>
        <dbReference type="EMBL" id="CAG5118254.1"/>
    </source>
</evidence>
<comment type="subcellular location">
    <subcellularLocation>
        <location evidence="1">Membrane</location>
        <topology evidence="1">Multi-pass membrane protein</topology>
    </subcellularLocation>
</comment>
<dbReference type="SUPFAM" id="SSF81321">
    <property type="entry name" value="Family A G protein-coupled receptor-like"/>
    <property type="match status" value="1"/>
</dbReference>
<evidence type="ECO:0000256" key="5">
    <source>
        <dbReference type="ARBA" id="ARBA00023136"/>
    </source>
</evidence>
<feature type="transmembrane region" description="Helical" evidence="8">
    <location>
        <begin position="260"/>
        <end position="286"/>
    </location>
</feature>
<keyword evidence="3 8" id="KW-1133">Transmembrane helix</keyword>
<dbReference type="SMART" id="SM01381">
    <property type="entry name" value="7TM_GPCR_Srsx"/>
    <property type="match status" value="1"/>
</dbReference>
<feature type="domain" description="G-protein coupled receptors family 1 profile" evidence="9">
    <location>
        <begin position="52"/>
        <end position="318"/>
    </location>
</feature>
<feature type="transmembrane region" description="Helical" evidence="8">
    <location>
        <begin position="298"/>
        <end position="321"/>
    </location>
</feature>
<keyword evidence="6" id="KW-0675">Receptor</keyword>
<reference evidence="10" key="1">
    <citation type="submission" date="2021-04" db="EMBL/GenBank/DDBJ databases">
        <authorList>
            <consortium name="Molecular Ecology Group"/>
        </authorList>
    </citation>
    <scope>NUCLEOTIDE SEQUENCE</scope>
</reference>
<dbReference type="InterPro" id="IPR000276">
    <property type="entry name" value="GPCR_Rhodpsn"/>
</dbReference>
<dbReference type="InterPro" id="IPR017452">
    <property type="entry name" value="GPCR_Rhodpsn_7TM"/>
</dbReference>
<evidence type="ECO:0000256" key="7">
    <source>
        <dbReference type="ARBA" id="ARBA00023224"/>
    </source>
</evidence>
<feature type="transmembrane region" description="Helical" evidence="8">
    <location>
        <begin position="28"/>
        <end position="51"/>
    </location>
</feature>
<dbReference type="PROSITE" id="PS50262">
    <property type="entry name" value="G_PROTEIN_RECEP_F1_2"/>
    <property type="match status" value="1"/>
</dbReference>
<evidence type="ECO:0000256" key="8">
    <source>
        <dbReference type="SAM" id="Phobius"/>
    </source>
</evidence>
<dbReference type="Gene3D" id="1.20.1070.10">
    <property type="entry name" value="Rhodopsin 7-helix transmembrane proteins"/>
    <property type="match status" value="1"/>
</dbReference>